<dbReference type="Pfam" id="PF25789">
    <property type="entry name" value="TPR_NAA35"/>
    <property type="match status" value="1"/>
</dbReference>
<dbReference type="VEuPathDB" id="FungiDB:yc1106_07810"/>
<organism evidence="8 9">
    <name type="scientific">Curvularia clavata</name>
    <dbReference type="NCBI Taxonomy" id="95742"/>
    <lineage>
        <taxon>Eukaryota</taxon>
        <taxon>Fungi</taxon>
        <taxon>Dikarya</taxon>
        <taxon>Ascomycota</taxon>
        <taxon>Pezizomycotina</taxon>
        <taxon>Dothideomycetes</taxon>
        <taxon>Pleosporomycetidae</taxon>
        <taxon>Pleosporales</taxon>
        <taxon>Pleosporineae</taxon>
        <taxon>Pleosporaceae</taxon>
        <taxon>Curvularia</taxon>
    </lineage>
</organism>
<feature type="domain" description="NAA35-like N-terminal" evidence="6">
    <location>
        <begin position="173"/>
        <end position="330"/>
    </location>
</feature>
<dbReference type="GO" id="GO:0046933">
    <property type="term" value="F:proton-transporting ATP synthase activity, rotational mechanism"/>
    <property type="evidence" value="ECO:0007669"/>
    <property type="project" value="InterPro"/>
</dbReference>
<dbReference type="Pfam" id="PF04112">
    <property type="entry name" value="Mak10"/>
    <property type="match status" value="1"/>
</dbReference>
<dbReference type="OrthoDB" id="269405at2759"/>
<dbReference type="InterPro" id="IPR057982">
    <property type="entry name" value="TPR_NAA35"/>
</dbReference>
<dbReference type="InterPro" id="IPR036742">
    <property type="entry name" value="ATP_synth_F1_esu_sf_mt"/>
</dbReference>
<evidence type="ECO:0000256" key="5">
    <source>
        <dbReference type="SAM" id="MobiDB-lite"/>
    </source>
</evidence>
<reference evidence="8" key="1">
    <citation type="submission" date="2021-12" db="EMBL/GenBank/DDBJ databases">
        <title>Curvularia clavata genome.</title>
        <authorList>
            <person name="Cao Y."/>
        </authorList>
    </citation>
    <scope>NUCLEOTIDE SEQUENCE</scope>
    <source>
        <strain evidence="8">Yc1106</strain>
    </source>
</reference>
<keyword evidence="4" id="KW-0963">Cytoplasm</keyword>
<evidence type="ECO:0000256" key="2">
    <source>
        <dbReference type="ARBA" id="ARBA00006289"/>
    </source>
</evidence>
<dbReference type="GO" id="GO:0005743">
    <property type="term" value="C:mitochondrial inner membrane"/>
    <property type="evidence" value="ECO:0007669"/>
    <property type="project" value="InterPro"/>
</dbReference>
<keyword evidence="9" id="KW-1185">Reference proteome</keyword>
<dbReference type="Gene3D" id="1.10.1620.20">
    <property type="entry name" value="ATP synthase, F1 complex, epsilon subunit superfamily, mitochondrial"/>
    <property type="match status" value="1"/>
</dbReference>
<evidence type="ECO:0000256" key="3">
    <source>
        <dbReference type="ARBA" id="ARBA00009502"/>
    </source>
</evidence>
<evidence type="ECO:0000259" key="7">
    <source>
        <dbReference type="Pfam" id="PF25789"/>
    </source>
</evidence>
<dbReference type="InterPro" id="IPR057983">
    <property type="entry name" value="NAA35-like_N"/>
</dbReference>
<gene>
    <name evidence="8" type="ORF">yc1106_07810</name>
</gene>
<comment type="similarity">
    <text evidence="2">Belongs to the MAK10 family.</text>
</comment>
<dbReference type="FunFam" id="1.10.1620.20:FF:000003">
    <property type="entry name" value="Mitochondrial ATP synthase epsilon chain domain-containing protein"/>
    <property type="match status" value="1"/>
</dbReference>
<evidence type="ECO:0000256" key="4">
    <source>
        <dbReference type="ARBA" id="ARBA00022490"/>
    </source>
</evidence>
<evidence type="ECO:0000313" key="8">
    <source>
        <dbReference type="EMBL" id="USP80536.1"/>
    </source>
</evidence>
<name>A0A9Q8ZEA1_CURCL</name>
<accession>A0A9Q8ZEA1</accession>
<dbReference type="GO" id="GO:0031417">
    <property type="term" value="C:NatC complex"/>
    <property type="evidence" value="ECO:0007669"/>
    <property type="project" value="InterPro"/>
</dbReference>
<dbReference type="PANTHER" id="PTHR21373:SF0">
    <property type="entry name" value="N-ALPHA-ACETYLTRANSFERASE 35, NATC AUXILIARY SUBUNIT"/>
    <property type="match status" value="1"/>
</dbReference>
<feature type="region of interest" description="Disordered" evidence="5">
    <location>
        <begin position="89"/>
        <end position="117"/>
    </location>
</feature>
<evidence type="ECO:0000256" key="1">
    <source>
        <dbReference type="ARBA" id="ARBA00004496"/>
    </source>
</evidence>
<dbReference type="Pfam" id="PF04627">
    <property type="entry name" value="ATP-synt_Eps"/>
    <property type="match status" value="1"/>
</dbReference>
<protein>
    <recommendedName>
        <fullName evidence="10">Amino-acid N-acetyltransferase subunit Mak10</fullName>
    </recommendedName>
</protein>
<sequence length="887" mass="99186">MAFAWKAAGLTYNRYIAVASRVVRRSLKDDKRIAAERRGESELKFAKWENGKQGEVKDLNAAALQAQADAAKSSCRMCNSAVTIFPPRKTTPPHNMADASSSHSTAPAHNPDVNNYPDPADPFHPQEAVPTFQSPPSTNLPLRQTRQSFGGTQPKIHDVTDKFTRACSALEVGQLIKDDFFTLFESIGAIEIMDPKMDSGFLEPGETLEDDYDTLTPLLPEEIIGIMDEMLCYEMAWHTGYPLSQTLFTSVYIDKLLWPETKALEDAQFFRGKIPDERRPGPLLEVLRAYCLAVIKGCDYVIAKITGRDYFEEEDFCTHTYNRVLFVSTPLDVFLRELDAAIDTVEDSDLEINDALRKAISSRLELRQYLLRALDLDLPLDLIKYSWPPVLDSIDTLTTTHQLGKIVPGAFSPKMQRRLASTVPPRPIVELDFKDALAKLQQMAADCNEATRFISLDTDPLEYQSFLWHFSSRLPPPLTYARSYLSTLLFHPEILNTSISLPLADVKTLVFPASPVLDPGNWTLSPPRNPLLPKPPRLQFALLIDEFVDRAGQAYLDLWVAMGQNRCRLRRMLTHVIAGWDALQAETSLIDSDISAAASEMGVSEAVMEFSLSTWVYHKKLWMIEKVILLGFEQDIYLPDEYAGMYLFLSLIATRRKELLLRVDAHYVVHGQHLLAQRKVREKQEVDDAEPYTASLIAEAEANASLSLALARLYIILLYLSLLPIPSRPFSTEKLRYELRMKPFLALQPPEAPPFEDFKAHTQPYGDVASPSSDFAEHVANPSSGLWSEIDGYIKAAKTAFAEHKRIGVQAAKAQGVESSWAKDVQNALASCVALGLAVTSTKERVAEKGFPAGEAMGTLGIKIEIPEAGMGKRYTDGWIVPKVVKE</sequence>
<comment type="similarity">
    <text evidence="3">Belongs to the eukaryotic ATPase epsilon family.</text>
</comment>
<feature type="domain" description="NAA35-like TPR repeats" evidence="7">
    <location>
        <begin position="465"/>
        <end position="764"/>
    </location>
</feature>
<comment type="subcellular location">
    <subcellularLocation>
        <location evidence="1">Cytoplasm</location>
    </subcellularLocation>
</comment>
<dbReference type="PANTHER" id="PTHR21373">
    <property type="entry name" value="GLUCOSE REPRESSIBLE PROTEIN MAK10"/>
    <property type="match status" value="1"/>
</dbReference>
<evidence type="ECO:0008006" key="10">
    <source>
        <dbReference type="Google" id="ProtNLM"/>
    </source>
</evidence>
<proteinExistence type="inferred from homology"/>
<dbReference type="GO" id="GO:0045259">
    <property type="term" value="C:proton-transporting ATP synthase complex"/>
    <property type="evidence" value="ECO:0007669"/>
    <property type="project" value="InterPro"/>
</dbReference>
<dbReference type="InterPro" id="IPR006721">
    <property type="entry name" value="ATP_synth_F1_esu_mt"/>
</dbReference>
<dbReference type="SUPFAM" id="SSF48690">
    <property type="entry name" value="Epsilon subunit of mitochondrial F1F0-ATP synthase"/>
    <property type="match status" value="1"/>
</dbReference>
<dbReference type="InterPro" id="IPR007244">
    <property type="entry name" value="Naa35_N"/>
</dbReference>
<dbReference type="CDD" id="cd12153">
    <property type="entry name" value="F1-ATPase_epsilon"/>
    <property type="match status" value="1"/>
</dbReference>
<evidence type="ECO:0000313" key="9">
    <source>
        <dbReference type="Proteomes" id="UP001056012"/>
    </source>
</evidence>
<dbReference type="Proteomes" id="UP001056012">
    <property type="component" value="Chromosome 6"/>
</dbReference>
<evidence type="ECO:0000259" key="6">
    <source>
        <dbReference type="Pfam" id="PF04112"/>
    </source>
</evidence>
<dbReference type="AlphaFoldDB" id="A0A9Q8ZEA1"/>
<dbReference type="EMBL" id="CP089279">
    <property type="protein sequence ID" value="USP80536.1"/>
    <property type="molecule type" value="Genomic_DNA"/>
</dbReference>
<feature type="compositionally biased region" description="Polar residues" evidence="5">
    <location>
        <begin position="98"/>
        <end position="107"/>
    </location>
</feature>